<dbReference type="GeneID" id="25910868"/>
<dbReference type="CDD" id="cd00192">
    <property type="entry name" value="PTKc"/>
    <property type="match status" value="1"/>
</dbReference>
<evidence type="ECO:0000256" key="6">
    <source>
        <dbReference type="ARBA" id="ARBA00023157"/>
    </source>
</evidence>
<feature type="transmembrane region" description="Helical" evidence="12">
    <location>
        <begin position="555"/>
        <end position="581"/>
    </location>
</feature>
<dbReference type="FunFam" id="2.10.25.10:FF:000038">
    <property type="entry name" value="Fibrillin 2"/>
    <property type="match status" value="1"/>
</dbReference>
<dbReference type="SUPFAM" id="SSF57184">
    <property type="entry name" value="Growth factor receptor domain"/>
    <property type="match status" value="1"/>
</dbReference>
<evidence type="ECO:0000256" key="7">
    <source>
        <dbReference type="ARBA" id="ARBA00051243"/>
    </source>
</evidence>
<evidence type="ECO:0000256" key="2">
    <source>
        <dbReference type="ARBA" id="ARBA00022536"/>
    </source>
</evidence>
<accession>A0A0L0FL30</accession>
<dbReference type="SMART" id="SM00179">
    <property type="entry name" value="EGF_CA"/>
    <property type="match status" value="1"/>
</dbReference>
<dbReference type="PANTHER" id="PTHR24416:SF617">
    <property type="entry name" value="RET ONCOGENE, ISOFORM A"/>
    <property type="match status" value="1"/>
</dbReference>
<dbReference type="SUPFAM" id="SSF56112">
    <property type="entry name" value="Protein kinase-like (PK-like)"/>
    <property type="match status" value="1"/>
</dbReference>
<dbReference type="Gene3D" id="1.10.510.10">
    <property type="entry name" value="Transferase(Phosphotransferase) domain 1"/>
    <property type="match status" value="1"/>
</dbReference>
<evidence type="ECO:0000259" key="15">
    <source>
        <dbReference type="PROSITE" id="PS50050"/>
    </source>
</evidence>
<keyword evidence="6 9" id="KW-1015">Disulfide bond</keyword>
<keyword evidence="5" id="KW-0808">Transferase</keyword>
<dbReference type="Proteomes" id="UP000054560">
    <property type="component" value="Unassembled WGS sequence"/>
</dbReference>
<gene>
    <name evidence="16" type="ORF">SARC_10364</name>
</gene>
<evidence type="ECO:0000256" key="4">
    <source>
        <dbReference type="ARBA" id="ARBA00022737"/>
    </source>
</evidence>
<keyword evidence="16" id="KW-0418">Kinase</keyword>
<dbReference type="SUPFAM" id="SSF57196">
    <property type="entry name" value="EGF/Laminin"/>
    <property type="match status" value="1"/>
</dbReference>
<dbReference type="PROSITE" id="PS50026">
    <property type="entry name" value="EGF_3"/>
    <property type="match status" value="1"/>
</dbReference>
<dbReference type="InterPro" id="IPR050122">
    <property type="entry name" value="RTK"/>
</dbReference>
<feature type="non-terminal residue" evidence="16">
    <location>
        <position position="1"/>
    </location>
</feature>
<dbReference type="eggNOG" id="KOG1095">
    <property type="taxonomic scope" value="Eukaryota"/>
</dbReference>
<dbReference type="Pfam" id="PF12947">
    <property type="entry name" value="EGF_3"/>
    <property type="match status" value="1"/>
</dbReference>
<dbReference type="InterPro" id="IPR018097">
    <property type="entry name" value="EGF_Ca-bd_CS"/>
</dbReference>
<proteinExistence type="predicted"/>
<dbReference type="InterPro" id="IPR000719">
    <property type="entry name" value="Prot_kinase_dom"/>
</dbReference>
<evidence type="ECO:0000259" key="14">
    <source>
        <dbReference type="PROSITE" id="PS50026"/>
    </source>
</evidence>
<dbReference type="GO" id="GO:0043235">
    <property type="term" value="C:receptor complex"/>
    <property type="evidence" value="ECO:0007669"/>
    <property type="project" value="TreeGrafter"/>
</dbReference>
<evidence type="ECO:0000313" key="16">
    <source>
        <dbReference type="EMBL" id="KNC77171.1"/>
    </source>
</evidence>
<evidence type="ECO:0000256" key="10">
    <source>
        <dbReference type="PROSITE-ProRule" id="PRU10141"/>
    </source>
</evidence>
<dbReference type="InterPro" id="IPR001368">
    <property type="entry name" value="TNFR/NGFR_Cys_rich_reg"/>
</dbReference>
<evidence type="ECO:0000313" key="17">
    <source>
        <dbReference type="Proteomes" id="UP000054560"/>
    </source>
</evidence>
<keyword evidence="10" id="KW-0067">ATP-binding</keyword>
<dbReference type="GO" id="GO:0005886">
    <property type="term" value="C:plasma membrane"/>
    <property type="evidence" value="ECO:0007669"/>
    <property type="project" value="TreeGrafter"/>
</dbReference>
<feature type="disulfide bond" evidence="9">
    <location>
        <begin position="450"/>
        <end position="465"/>
    </location>
</feature>
<evidence type="ECO:0000256" key="1">
    <source>
        <dbReference type="ARBA" id="ARBA00004167"/>
    </source>
</evidence>
<dbReference type="InterPro" id="IPR000742">
    <property type="entry name" value="EGF"/>
</dbReference>
<protein>
    <submittedName>
        <fullName evidence="16">TK protein kinase</fullName>
    </submittedName>
</protein>
<dbReference type="InterPro" id="IPR008266">
    <property type="entry name" value="Tyr_kinase_AS"/>
</dbReference>
<keyword evidence="4" id="KW-0677">Repeat</keyword>
<dbReference type="InterPro" id="IPR017441">
    <property type="entry name" value="Protein_kinase_ATP_BS"/>
</dbReference>
<dbReference type="InterPro" id="IPR001245">
    <property type="entry name" value="Ser-Thr/Tyr_kinase_cat_dom"/>
</dbReference>
<dbReference type="InterPro" id="IPR001881">
    <property type="entry name" value="EGF-like_Ca-bd_dom"/>
</dbReference>
<feature type="domain" description="Protein kinase" evidence="13">
    <location>
        <begin position="632"/>
        <end position="903"/>
    </location>
</feature>
<dbReference type="OrthoDB" id="10261027at2759"/>
<keyword evidence="12" id="KW-1133">Transmembrane helix</keyword>
<keyword evidence="12" id="KW-0472">Membrane</keyword>
<feature type="region of interest" description="Disordered" evidence="11">
    <location>
        <begin position="589"/>
        <end position="617"/>
    </location>
</feature>
<dbReference type="PROSITE" id="PS50011">
    <property type="entry name" value="PROTEIN_KINASE_DOM"/>
    <property type="match status" value="1"/>
</dbReference>
<dbReference type="PROSITE" id="PS01187">
    <property type="entry name" value="EGF_CA"/>
    <property type="match status" value="1"/>
</dbReference>
<feature type="domain" description="EGF-like" evidence="14">
    <location>
        <begin position="147"/>
        <end position="187"/>
    </location>
</feature>
<dbReference type="SMART" id="SM00219">
    <property type="entry name" value="TyrKc"/>
    <property type="match status" value="1"/>
</dbReference>
<dbReference type="InterPro" id="IPR009030">
    <property type="entry name" value="Growth_fac_rcpt_cys_sf"/>
</dbReference>
<comment type="catalytic activity">
    <reaction evidence="7">
        <text>L-tyrosyl-[protein] + ATP = O-phospho-L-tyrosyl-[protein] + ADP + H(+)</text>
        <dbReference type="Rhea" id="RHEA:10596"/>
        <dbReference type="Rhea" id="RHEA-COMP:10136"/>
        <dbReference type="Rhea" id="RHEA-COMP:20101"/>
        <dbReference type="ChEBI" id="CHEBI:15378"/>
        <dbReference type="ChEBI" id="CHEBI:30616"/>
        <dbReference type="ChEBI" id="CHEBI:46858"/>
        <dbReference type="ChEBI" id="CHEBI:61978"/>
        <dbReference type="ChEBI" id="CHEBI:456216"/>
        <dbReference type="EC" id="2.7.10.1"/>
    </reaction>
</comment>
<dbReference type="GO" id="GO:0007169">
    <property type="term" value="P:cell surface receptor protein tyrosine kinase signaling pathway"/>
    <property type="evidence" value="ECO:0007669"/>
    <property type="project" value="TreeGrafter"/>
</dbReference>
<dbReference type="SMART" id="SM00181">
    <property type="entry name" value="EGF"/>
    <property type="match status" value="4"/>
</dbReference>
<evidence type="ECO:0000256" key="8">
    <source>
        <dbReference type="PROSITE-ProRule" id="PRU00076"/>
    </source>
</evidence>
<dbReference type="InterPro" id="IPR020635">
    <property type="entry name" value="Tyr_kinase_cat_dom"/>
</dbReference>
<keyword evidence="10" id="KW-0547">Nucleotide-binding</keyword>
<evidence type="ECO:0000256" key="5">
    <source>
        <dbReference type="ARBA" id="ARBA00023137"/>
    </source>
</evidence>
<dbReference type="PROSITE" id="PS00107">
    <property type="entry name" value="PROTEIN_KINASE_ATP"/>
    <property type="match status" value="1"/>
</dbReference>
<evidence type="ECO:0000259" key="13">
    <source>
        <dbReference type="PROSITE" id="PS50011"/>
    </source>
</evidence>
<dbReference type="FunFam" id="1.10.510.10:FF:000986">
    <property type="entry name" value="Protein tyrosine kinase 2aa"/>
    <property type="match status" value="1"/>
</dbReference>
<dbReference type="GO" id="GO:0005524">
    <property type="term" value="F:ATP binding"/>
    <property type="evidence" value="ECO:0007669"/>
    <property type="project" value="UniProtKB-UniRule"/>
</dbReference>
<evidence type="ECO:0000256" key="3">
    <source>
        <dbReference type="ARBA" id="ARBA00022729"/>
    </source>
</evidence>
<dbReference type="AlphaFoldDB" id="A0A0L0FL30"/>
<dbReference type="PROSITE" id="PS01186">
    <property type="entry name" value="EGF_2"/>
    <property type="match status" value="1"/>
</dbReference>
<comment type="subcellular location">
    <subcellularLocation>
        <location evidence="1">Membrane</location>
        <topology evidence="1">Single-pass membrane protein</topology>
    </subcellularLocation>
</comment>
<dbReference type="RefSeq" id="XP_014151073.1">
    <property type="nucleotide sequence ID" value="XM_014295598.1"/>
</dbReference>
<dbReference type="GO" id="GO:0005509">
    <property type="term" value="F:calcium ion binding"/>
    <property type="evidence" value="ECO:0007669"/>
    <property type="project" value="InterPro"/>
</dbReference>
<feature type="binding site" evidence="10">
    <location>
        <position position="663"/>
    </location>
    <ligand>
        <name>ATP</name>
        <dbReference type="ChEBI" id="CHEBI:30616"/>
    </ligand>
</feature>
<keyword evidence="17" id="KW-1185">Reference proteome</keyword>
<dbReference type="InterPro" id="IPR011009">
    <property type="entry name" value="Kinase-like_dom_sf"/>
</dbReference>
<dbReference type="PROSITE" id="PS00109">
    <property type="entry name" value="PROTEIN_KINASE_TYR"/>
    <property type="match status" value="1"/>
</dbReference>
<dbReference type="Gene3D" id="2.10.25.10">
    <property type="entry name" value="Laminin"/>
    <property type="match status" value="1"/>
</dbReference>
<dbReference type="PROSITE" id="PS00010">
    <property type="entry name" value="ASX_HYDROXYL"/>
    <property type="match status" value="1"/>
</dbReference>
<evidence type="ECO:0000256" key="12">
    <source>
        <dbReference type="SAM" id="Phobius"/>
    </source>
</evidence>
<name>A0A0L0FL30_9EUKA</name>
<feature type="repeat" description="TNFR-Cys" evidence="9">
    <location>
        <begin position="449"/>
        <end position="488"/>
    </location>
</feature>
<keyword evidence="2 8" id="KW-0245">EGF-like domain</keyword>
<dbReference type="STRING" id="667725.A0A0L0FL30"/>
<keyword evidence="12" id="KW-0812">Transmembrane</keyword>
<dbReference type="InterPro" id="IPR024731">
    <property type="entry name" value="NELL2-like_EGF"/>
</dbReference>
<dbReference type="CDD" id="cd00054">
    <property type="entry name" value="EGF_CA"/>
    <property type="match status" value="1"/>
</dbReference>
<dbReference type="PRINTS" id="PR00109">
    <property type="entry name" value="TYRKINASE"/>
</dbReference>
<feature type="domain" description="TNFR-Cys" evidence="15">
    <location>
        <begin position="449"/>
        <end position="488"/>
    </location>
</feature>
<keyword evidence="5" id="KW-0829">Tyrosine-protein kinase</keyword>
<sequence length="917" mass="100651">KGTFSANSALVYVWAAGNDLDCCSLAVLIALREAGVTVYVDPACLQENSVSDVSNYYLAWEFEFNQPKSWECLGPCASLLDSDVCPTGLTCVSTSYKDYTCNCPKGYSYSPIQPDDLSIVETDEDTDDPTTVVDTGRGPERLEDCVNDDECALGTHDCHPEAQCTDTVGSFTCKCNAGFSGSGQDCFPENFAFFRPPIYAVLSEHFDGGDVDAELDTHVLGVYMFDILVQRGQCSLLCYTDASCKEFVIDTSGQYSGRCITKSEASNDTIALFEQTVLKSAYVYTKIQPVAVLNYLGPSVGYLSGEGAFNLSREVRLKETECASWCNELSSCRSFDVALGGSNAGKCQLNTVTSVATSLDTHTNTGIDSTGQETNITTRVALDNTTAQSTAPAIPQYNFDEGNVFRYTRQLLDLSTDCGDLFGCLTCTSDNRCVICESPFRLSSAALCECEKGQYLQNFHVPYKCNDCSANKCRQTYLPCSAYNDLICASCPTGWYGRQCDQISDIDETEKPISADSIDPAITSTLPGEQFPSNGKESSSAAAGNPILIKGSPNITIILIVAVLVAVLMASLVAVIIVLLIRRKRRKETKRRESKTESVELDDSPSSPTPGIRQLPPVDTKLKTTFIDPMAVTVLRTIGNGNFGVVSEGKLSVGEETHHVAIKELKHKMAVAKDEELLAEAAVMTQLYHDNVLRCYGVSILTESNSPCFLMEYMSGGSLNEYLVRNHGKISIAVRIFFAHQIARGMAYTIARGIVHRDLATRNVMLGPMCPGESKVAVCAVKLADFGMSRYFTEGNYYQMANQTGPLPIRWMAPEALTLSKFDERSDVWSFGVSLWEIFSGGKIPYENIESHNLFTSIDNGLRLKKPESCPDSIHNIMLQCWETNPKDRPCFYTIERRLRAILCFYEPELVNTVGDY</sequence>
<organism evidence="16 17">
    <name type="scientific">Sphaeroforma arctica JP610</name>
    <dbReference type="NCBI Taxonomy" id="667725"/>
    <lineage>
        <taxon>Eukaryota</taxon>
        <taxon>Ichthyosporea</taxon>
        <taxon>Ichthyophonida</taxon>
        <taxon>Sphaeroforma</taxon>
    </lineage>
</organism>
<dbReference type="InterPro" id="IPR000152">
    <property type="entry name" value="EGF-type_Asp/Asn_hydroxyl_site"/>
</dbReference>
<dbReference type="PANTHER" id="PTHR24416">
    <property type="entry name" value="TYROSINE-PROTEIN KINASE RECEPTOR"/>
    <property type="match status" value="1"/>
</dbReference>
<dbReference type="Pfam" id="PF07714">
    <property type="entry name" value="PK_Tyr_Ser-Thr"/>
    <property type="match status" value="1"/>
</dbReference>
<keyword evidence="3" id="KW-0732">Signal</keyword>
<evidence type="ECO:0000256" key="9">
    <source>
        <dbReference type="PROSITE-ProRule" id="PRU00206"/>
    </source>
</evidence>
<dbReference type="PROSITE" id="PS50050">
    <property type="entry name" value="TNFR_NGFR_2"/>
    <property type="match status" value="1"/>
</dbReference>
<dbReference type="EMBL" id="KQ242817">
    <property type="protein sequence ID" value="KNC77171.1"/>
    <property type="molecule type" value="Genomic_DNA"/>
</dbReference>
<dbReference type="GO" id="GO:0004714">
    <property type="term" value="F:transmembrane receptor protein tyrosine kinase activity"/>
    <property type="evidence" value="ECO:0007669"/>
    <property type="project" value="UniProtKB-EC"/>
</dbReference>
<comment type="caution">
    <text evidence="8">Lacks conserved residue(s) required for the propagation of feature annotation.</text>
</comment>
<evidence type="ECO:0000256" key="11">
    <source>
        <dbReference type="SAM" id="MobiDB-lite"/>
    </source>
</evidence>
<reference evidence="16 17" key="1">
    <citation type="submission" date="2011-02" db="EMBL/GenBank/DDBJ databases">
        <title>The Genome Sequence of Sphaeroforma arctica JP610.</title>
        <authorList>
            <consortium name="The Broad Institute Genome Sequencing Platform"/>
            <person name="Russ C."/>
            <person name="Cuomo C."/>
            <person name="Young S.K."/>
            <person name="Zeng Q."/>
            <person name="Gargeya S."/>
            <person name="Alvarado L."/>
            <person name="Berlin A."/>
            <person name="Chapman S.B."/>
            <person name="Chen Z."/>
            <person name="Freedman E."/>
            <person name="Gellesch M."/>
            <person name="Goldberg J."/>
            <person name="Griggs A."/>
            <person name="Gujja S."/>
            <person name="Heilman E."/>
            <person name="Heiman D."/>
            <person name="Howarth C."/>
            <person name="Mehta T."/>
            <person name="Neiman D."/>
            <person name="Pearson M."/>
            <person name="Roberts A."/>
            <person name="Saif S."/>
            <person name="Shea T."/>
            <person name="Shenoy N."/>
            <person name="Sisk P."/>
            <person name="Stolte C."/>
            <person name="Sykes S."/>
            <person name="White J."/>
            <person name="Yandava C."/>
            <person name="Burger G."/>
            <person name="Gray M.W."/>
            <person name="Holland P.W.H."/>
            <person name="King N."/>
            <person name="Lang F.B.F."/>
            <person name="Roger A.J."/>
            <person name="Ruiz-Trillo I."/>
            <person name="Haas B."/>
            <person name="Nusbaum C."/>
            <person name="Birren B."/>
        </authorList>
    </citation>
    <scope>NUCLEOTIDE SEQUENCE [LARGE SCALE GENOMIC DNA]</scope>
    <source>
        <strain evidence="16 17">JP610</strain>
    </source>
</reference>